<dbReference type="InterPro" id="IPR017939">
    <property type="entry name" value="G-Glutamylcylcotransferase"/>
</dbReference>
<feature type="binding site" evidence="3">
    <location>
        <begin position="6"/>
        <end position="11"/>
    </location>
    <ligand>
        <name>substrate</name>
    </ligand>
</feature>
<dbReference type="InterPro" id="IPR013024">
    <property type="entry name" value="GGCT-like"/>
</dbReference>
<dbReference type="OrthoDB" id="141582at2"/>
<reference evidence="4 5" key="1">
    <citation type="submission" date="2018-03" db="EMBL/GenBank/DDBJ databases">
        <title>Genomic Encyclopedia of Archaeal and Bacterial Type Strains, Phase II (KMG-II): from individual species to whole genera.</title>
        <authorList>
            <person name="Goeker M."/>
        </authorList>
    </citation>
    <scope>NUCLEOTIDE SEQUENCE [LARGE SCALE GENOMIC DNA]</scope>
    <source>
        <strain evidence="4 5">DSM 27929</strain>
    </source>
</reference>
<dbReference type="Gene3D" id="3.10.490.10">
    <property type="entry name" value="Gamma-glutamyl cyclotransferase-like"/>
    <property type="match status" value="1"/>
</dbReference>
<evidence type="ECO:0000256" key="1">
    <source>
        <dbReference type="ARBA" id="ARBA00023239"/>
    </source>
</evidence>
<accession>A0A2T0WSK3</accession>
<evidence type="ECO:0000313" key="4">
    <source>
        <dbReference type="EMBL" id="PRY89683.1"/>
    </source>
</evidence>
<dbReference type="Proteomes" id="UP000238157">
    <property type="component" value="Unassembled WGS sequence"/>
</dbReference>
<dbReference type="SUPFAM" id="SSF110857">
    <property type="entry name" value="Gamma-glutamyl cyclotransferase-like"/>
    <property type="match status" value="1"/>
</dbReference>
<sequence>MEKFFYFGYASNLDSSTLDGRLKSKAIKVAVGILPNFGFRFNVENPDGSARANVVASPNESVYGVIYEIADEDKGYFLTSEPGYDFVKKEVFTKKGPLSAYVFISKQSKQGIFPKEDYWKVIIKGGKEAQIPNTYLSQIINRAGKL</sequence>
<evidence type="ECO:0000256" key="3">
    <source>
        <dbReference type="PIRSR" id="PIRSR617939-2"/>
    </source>
</evidence>
<dbReference type="CDD" id="cd06661">
    <property type="entry name" value="GGCT_like"/>
    <property type="match status" value="1"/>
</dbReference>
<feature type="active site" description="Proton acceptor" evidence="2">
    <location>
        <position position="81"/>
    </location>
</feature>
<evidence type="ECO:0000256" key="2">
    <source>
        <dbReference type="PIRSR" id="PIRSR617939-1"/>
    </source>
</evidence>
<feature type="binding site" evidence="3">
    <location>
        <position position="118"/>
    </location>
    <ligand>
        <name>substrate</name>
    </ligand>
</feature>
<dbReference type="Pfam" id="PF13772">
    <property type="entry name" value="AIG2_2"/>
    <property type="match status" value="1"/>
</dbReference>
<evidence type="ECO:0008006" key="6">
    <source>
        <dbReference type="Google" id="ProtNLM"/>
    </source>
</evidence>
<organism evidence="4 5">
    <name type="scientific">Mongoliibacter ruber</name>
    <dbReference type="NCBI Taxonomy" id="1750599"/>
    <lineage>
        <taxon>Bacteria</taxon>
        <taxon>Pseudomonadati</taxon>
        <taxon>Bacteroidota</taxon>
        <taxon>Cytophagia</taxon>
        <taxon>Cytophagales</taxon>
        <taxon>Cyclobacteriaceae</taxon>
        <taxon>Mongoliibacter</taxon>
    </lineage>
</organism>
<name>A0A2T0WSK3_9BACT</name>
<dbReference type="AlphaFoldDB" id="A0A2T0WSK3"/>
<dbReference type="PANTHER" id="PTHR12935:SF0">
    <property type="entry name" value="GAMMA-GLUTAMYLCYCLOTRANSFERASE"/>
    <property type="match status" value="1"/>
</dbReference>
<dbReference type="RefSeq" id="WP_106132382.1">
    <property type="nucleotide sequence ID" value="NZ_PVTR01000002.1"/>
</dbReference>
<gene>
    <name evidence="4" type="ORF">CLW00_102159</name>
</gene>
<keyword evidence="5" id="KW-1185">Reference proteome</keyword>
<dbReference type="GO" id="GO:0003839">
    <property type="term" value="F:gamma-glutamylcyclotransferase activity"/>
    <property type="evidence" value="ECO:0007669"/>
    <property type="project" value="InterPro"/>
</dbReference>
<dbReference type="EMBL" id="PVTR01000002">
    <property type="protein sequence ID" value="PRY89683.1"/>
    <property type="molecule type" value="Genomic_DNA"/>
</dbReference>
<proteinExistence type="predicted"/>
<protein>
    <recommendedName>
        <fullName evidence="6">AIG2 family protein</fullName>
    </recommendedName>
</protein>
<comment type="caution">
    <text evidence="4">The sequence shown here is derived from an EMBL/GenBank/DDBJ whole genome shotgun (WGS) entry which is preliminary data.</text>
</comment>
<keyword evidence="1" id="KW-0456">Lyase</keyword>
<evidence type="ECO:0000313" key="5">
    <source>
        <dbReference type="Proteomes" id="UP000238157"/>
    </source>
</evidence>
<dbReference type="InterPro" id="IPR036568">
    <property type="entry name" value="GGCT-like_sf"/>
</dbReference>
<dbReference type="PANTHER" id="PTHR12935">
    <property type="entry name" value="GAMMA-GLUTAMYLCYCLOTRANSFERASE"/>
    <property type="match status" value="1"/>
</dbReference>